<dbReference type="OrthoDB" id="9775130at2"/>
<dbReference type="Proteomes" id="UP000198748">
    <property type="component" value="Unassembled WGS sequence"/>
</dbReference>
<keyword evidence="2" id="KW-1185">Reference proteome</keyword>
<dbReference type="STRING" id="659014.SAMN04487996_13045"/>
<gene>
    <name evidence="1" type="ORF">SAMN04487996_13045</name>
</gene>
<dbReference type="SUPFAM" id="SSF53474">
    <property type="entry name" value="alpha/beta-Hydrolases"/>
    <property type="match status" value="1"/>
</dbReference>
<dbReference type="PANTHER" id="PTHR48098:SF3">
    <property type="entry name" value="IRON(III) ENTEROBACTIN ESTERASE"/>
    <property type="match status" value="1"/>
</dbReference>
<dbReference type="Gene3D" id="3.40.50.1820">
    <property type="entry name" value="alpha/beta hydrolase"/>
    <property type="match status" value="1"/>
</dbReference>
<name>A0A1G8ABW7_9BACT</name>
<dbReference type="Pfam" id="PF00756">
    <property type="entry name" value="Esterase"/>
    <property type="match status" value="1"/>
</dbReference>
<accession>A0A1G8ABW7</accession>
<evidence type="ECO:0000313" key="2">
    <source>
        <dbReference type="Proteomes" id="UP000198748"/>
    </source>
</evidence>
<sequence>MEEKHIKYYSHHLDKDVEMLVFGSWGYPILLFPTTLGRYYQAKDMGLIESVRWLVESGKYKIYCVDTIDADSWYAKHLNPEYRVANHIQYDKFLKNELVPYIRNECNVGKIGVAGCSFGGFHAANFAFRHPDQVAYLLSMSGIFDIRGFLDGFYDDSVYFNNPVDFMPNEQGWRFGHMKIALGTSDWDICLNSNIRMSNVLNNSGIEHWLDIRGWEKHDWPLWNKMFPDYLSRIVLQ</sequence>
<protein>
    <submittedName>
        <fullName evidence="1">Esterase/lipase superfamily enzyme</fullName>
    </submittedName>
</protein>
<proteinExistence type="predicted"/>
<dbReference type="InterPro" id="IPR000801">
    <property type="entry name" value="Esterase-like"/>
</dbReference>
<dbReference type="EMBL" id="FNAN01000030">
    <property type="protein sequence ID" value="SDH18389.1"/>
    <property type="molecule type" value="Genomic_DNA"/>
</dbReference>
<dbReference type="InterPro" id="IPR029058">
    <property type="entry name" value="AB_hydrolase_fold"/>
</dbReference>
<organism evidence="1 2">
    <name type="scientific">Dyadobacter soli</name>
    <dbReference type="NCBI Taxonomy" id="659014"/>
    <lineage>
        <taxon>Bacteria</taxon>
        <taxon>Pseudomonadati</taxon>
        <taxon>Bacteroidota</taxon>
        <taxon>Cytophagia</taxon>
        <taxon>Cytophagales</taxon>
        <taxon>Spirosomataceae</taxon>
        <taxon>Dyadobacter</taxon>
    </lineage>
</organism>
<dbReference type="PANTHER" id="PTHR48098">
    <property type="entry name" value="ENTEROCHELIN ESTERASE-RELATED"/>
    <property type="match status" value="1"/>
</dbReference>
<evidence type="ECO:0000313" key="1">
    <source>
        <dbReference type="EMBL" id="SDH18389.1"/>
    </source>
</evidence>
<dbReference type="InterPro" id="IPR050583">
    <property type="entry name" value="Mycobacterial_A85_antigen"/>
</dbReference>
<reference evidence="2" key="1">
    <citation type="submission" date="2016-10" db="EMBL/GenBank/DDBJ databases">
        <authorList>
            <person name="Varghese N."/>
            <person name="Submissions S."/>
        </authorList>
    </citation>
    <scope>NUCLEOTIDE SEQUENCE [LARGE SCALE GENOMIC DNA]</scope>
    <source>
        <strain evidence="2">DSM 25329</strain>
    </source>
</reference>
<dbReference type="RefSeq" id="WP_090157496.1">
    <property type="nucleotide sequence ID" value="NZ_FNAN01000030.1"/>
</dbReference>
<dbReference type="AlphaFoldDB" id="A0A1G8ABW7"/>